<gene>
    <name evidence="1" type="ORF">HBH26_05295</name>
</gene>
<keyword evidence="2" id="KW-1185">Reference proteome</keyword>
<name>A0ABX1CLG0_9SPHN</name>
<protein>
    <recommendedName>
        <fullName evidence="3">HEAT repeat domain-containing protein</fullName>
    </recommendedName>
</protein>
<organism evidence="1 2">
    <name type="scientific">Sphingomonas corticis</name>
    <dbReference type="NCBI Taxonomy" id="2722791"/>
    <lineage>
        <taxon>Bacteria</taxon>
        <taxon>Pseudomonadati</taxon>
        <taxon>Pseudomonadota</taxon>
        <taxon>Alphaproteobacteria</taxon>
        <taxon>Sphingomonadales</taxon>
        <taxon>Sphingomonadaceae</taxon>
        <taxon>Sphingomonas</taxon>
    </lineage>
</organism>
<dbReference type="Proteomes" id="UP000732399">
    <property type="component" value="Unassembled WGS sequence"/>
</dbReference>
<accession>A0ABX1CLG0</accession>
<reference evidence="1 2" key="1">
    <citation type="submission" date="2020-03" db="EMBL/GenBank/DDBJ databases">
        <authorList>
            <person name="Wang L."/>
            <person name="He N."/>
            <person name="Li Y."/>
            <person name="Fang Y."/>
            <person name="Zhang F."/>
        </authorList>
    </citation>
    <scope>NUCLEOTIDE SEQUENCE [LARGE SCALE GENOMIC DNA]</scope>
    <source>
        <strain evidence="1 2">36D10-4-7</strain>
    </source>
</reference>
<proteinExistence type="predicted"/>
<dbReference type="EMBL" id="JAAVJH010000003">
    <property type="protein sequence ID" value="NJR78031.1"/>
    <property type="molecule type" value="Genomic_DNA"/>
</dbReference>
<evidence type="ECO:0008006" key="3">
    <source>
        <dbReference type="Google" id="ProtNLM"/>
    </source>
</evidence>
<evidence type="ECO:0000313" key="1">
    <source>
        <dbReference type="EMBL" id="NJR78031.1"/>
    </source>
</evidence>
<dbReference type="RefSeq" id="WP_168133576.1">
    <property type="nucleotide sequence ID" value="NZ_JAAVJH010000003.1"/>
</dbReference>
<comment type="caution">
    <text evidence="1">The sequence shown here is derived from an EMBL/GenBank/DDBJ whole genome shotgun (WGS) entry which is preliminary data.</text>
</comment>
<sequence>MTPDAAGRAVRDALAAVGEDEPEALVAPARQLLADPWWVAPLLAPWIAALADDPFAEPPLRAARDPLRTSAVLAQGAHAILVASVISAAVLRARPPATTLAVSGRVSVTRYHRAGAATLLAWGAGDAGDAGEAGADFAAADAPPAVALAPRPLFDGAIVTLDGRRRAYLIEGAERDVVTLTVAPRAGRAGLTREYDRATGALRRVASNDEAGSRARMLLTLLRLSGRIDAAPCFEVATHHAAFHLRWAAMREWLALDAAAAAPRLRTMAATDTNAEVRAAAAATLPMVEARLCRA</sequence>
<evidence type="ECO:0000313" key="2">
    <source>
        <dbReference type="Proteomes" id="UP000732399"/>
    </source>
</evidence>